<dbReference type="EMBL" id="JADDUC020000006">
    <property type="protein sequence ID" value="KAI1238396.1"/>
    <property type="molecule type" value="Genomic_DNA"/>
</dbReference>
<reference evidence="8" key="3">
    <citation type="submission" date="2022-01" db="EMBL/GenBank/DDBJ databases">
        <authorList>
            <person name="Rubenstein D.R."/>
        </authorList>
    </citation>
    <scope>NUCLEOTIDE SEQUENCE</scope>
    <source>
        <strain evidence="8">SS15</strain>
        <tissue evidence="8">Liver</tissue>
    </source>
</reference>
<comment type="subcellular location">
    <subcellularLocation>
        <location evidence="1">Membrane</location>
    </subcellularLocation>
</comment>
<reference evidence="8 9" key="2">
    <citation type="journal article" date="2021" name="J. Hered.">
        <title>Feather Gene Expression Elucidates the Developmental Basis of Plumage Iridescence in African Starlings.</title>
        <authorList>
            <person name="Rubenstein D.R."/>
            <person name="Corvelo A."/>
            <person name="MacManes M.D."/>
            <person name="Maia R."/>
            <person name="Narzisi G."/>
            <person name="Rousaki A."/>
            <person name="Vandenabeele P."/>
            <person name="Shawkey M.D."/>
            <person name="Solomon J."/>
        </authorList>
    </citation>
    <scope>NUCLEOTIDE SEQUENCE [LARGE SCALE GENOMIC DNA]</scope>
    <source>
        <strain evidence="8">SS15</strain>
    </source>
</reference>
<organism evidence="7">
    <name type="scientific">Lamprotornis superbus</name>
    <dbReference type="NCBI Taxonomy" id="245042"/>
    <lineage>
        <taxon>Eukaryota</taxon>
        <taxon>Metazoa</taxon>
        <taxon>Chordata</taxon>
        <taxon>Craniata</taxon>
        <taxon>Vertebrata</taxon>
        <taxon>Euteleostomi</taxon>
        <taxon>Archelosauria</taxon>
        <taxon>Archosauria</taxon>
        <taxon>Dinosauria</taxon>
        <taxon>Saurischia</taxon>
        <taxon>Theropoda</taxon>
        <taxon>Coelurosauria</taxon>
        <taxon>Aves</taxon>
        <taxon>Neognathae</taxon>
        <taxon>Neoaves</taxon>
        <taxon>Telluraves</taxon>
        <taxon>Australaves</taxon>
        <taxon>Passeriformes</taxon>
        <taxon>Sturnidae</taxon>
        <taxon>Lamprotornis</taxon>
    </lineage>
</organism>
<keyword evidence="2 5" id="KW-0812">Transmembrane</keyword>
<dbReference type="GO" id="GO:0008610">
    <property type="term" value="P:lipid biosynthetic process"/>
    <property type="evidence" value="ECO:0007669"/>
    <property type="project" value="InterPro"/>
</dbReference>
<protein>
    <recommendedName>
        <fullName evidence="6">Fatty acid hydroxylase domain-containing protein</fullName>
    </recommendedName>
</protein>
<sequence>MVEYIDSFLPHNPLQQPFKNAWNYMLDNYTKFQIATWGSLLVHEVAYFLLCVPGFIFQFIPYMQKYKIQQDKPETWEKQWKCFKTLLFNHFFIQLPLICGTYYFTEYFNIPYGWEEMPRWCVDFSDTVMLSYIQMEAEYSTISVVNSNRKYVLVAQCFGCAVIEDAWHYFLHRLLHHKRIYKYIHKVHHEFVSPFGMQAEYAHPLETLILGAGFFIGIVIFCNHVVLLWAWVICRLMETIDVHSGYDVPLNPLHLVPFYAGARFHDFHHMNFIGNYASTFTWYTTKELVLYRLFQHNLNSYAYEDKQRRLINEEQSDLADDGL</sequence>
<feature type="transmembrane region" description="Helical" evidence="5">
    <location>
        <begin position="45"/>
        <end position="64"/>
    </location>
</feature>
<comment type="caution">
    <text evidence="7">The sequence shown here is derived from an EMBL/GenBank/DDBJ whole genome shotgun (WGS) entry which is preliminary data.</text>
</comment>
<dbReference type="InterPro" id="IPR050307">
    <property type="entry name" value="Sterol_Desaturase_Related"/>
</dbReference>
<evidence type="ECO:0000256" key="4">
    <source>
        <dbReference type="ARBA" id="ARBA00023136"/>
    </source>
</evidence>
<evidence type="ECO:0000259" key="6">
    <source>
        <dbReference type="Pfam" id="PF04116"/>
    </source>
</evidence>
<dbReference type="GO" id="GO:0016491">
    <property type="term" value="F:oxidoreductase activity"/>
    <property type="evidence" value="ECO:0007669"/>
    <property type="project" value="InterPro"/>
</dbReference>
<evidence type="ECO:0000313" key="9">
    <source>
        <dbReference type="Proteomes" id="UP000618051"/>
    </source>
</evidence>
<reference evidence="7" key="1">
    <citation type="submission" date="2020-10" db="EMBL/GenBank/DDBJ databases">
        <title>Feather gene expression reveals the developmental basis of iridescence in African starlings.</title>
        <authorList>
            <person name="Rubenstein D.R."/>
        </authorList>
    </citation>
    <scope>NUCLEOTIDE SEQUENCE</scope>
    <source>
        <strain evidence="7">SS15</strain>
        <tissue evidence="7">Liver</tissue>
    </source>
</reference>
<evidence type="ECO:0000256" key="2">
    <source>
        <dbReference type="ARBA" id="ARBA00022692"/>
    </source>
</evidence>
<name>A0A835U122_9PASS</name>
<gene>
    <name evidence="7" type="ORF">IHE44_000395</name>
    <name evidence="8" type="ORF">IHE44_0013122</name>
</gene>
<evidence type="ECO:0000313" key="7">
    <source>
        <dbReference type="EMBL" id="KAG0136368.1"/>
    </source>
</evidence>
<keyword evidence="4 5" id="KW-0472">Membrane</keyword>
<dbReference type="Pfam" id="PF04116">
    <property type="entry name" value="FA_hydroxylase"/>
    <property type="match status" value="1"/>
</dbReference>
<keyword evidence="9" id="KW-1185">Reference proteome</keyword>
<dbReference type="PANTHER" id="PTHR11863">
    <property type="entry name" value="STEROL DESATURASE"/>
    <property type="match status" value="1"/>
</dbReference>
<evidence type="ECO:0000256" key="5">
    <source>
        <dbReference type="SAM" id="Phobius"/>
    </source>
</evidence>
<feature type="domain" description="Fatty acid hydroxylase" evidence="6">
    <location>
        <begin position="159"/>
        <end position="282"/>
    </location>
</feature>
<dbReference type="Proteomes" id="UP000618051">
    <property type="component" value="Unassembled WGS sequence"/>
</dbReference>
<dbReference type="OrthoDB" id="1658724at2759"/>
<keyword evidence="3 5" id="KW-1133">Transmembrane helix</keyword>
<proteinExistence type="predicted"/>
<dbReference type="GO" id="GO:0005506">
    <property type="term" value="F:iron ion binding"/>
    <property type="evidence" value="ECO:0007669"/>
    <property type="project" value="InterPro"/>
</dbReference>
<evidence type="ECO:0000313" key="8">
    <source>
        <dbReference type="EMBL" id="KAI1238396.1"/>
    </source>
</evidence>
<evidence type="ECO:0000256" key="1">
    <source>
        <dbReference type="ARBA" id="ARBA00004370"/>
    </source>
</evidence>
<dbReference type="GO" id="GO:0016020">
    <property type="term" value="C:membrane"/>
    <property type="evidence" value="ECO:0007669"/>
    <property type="project" value="UniProtKB-SubCell"/>
</dbReference>
<feature type="transmembrane region" description="Helical" evidence="5">
    <location>
        <begin position="85"/>
        <end position="104"/>
    </location>
</feature>
<dbReference type="InterPro" id="IPR006694">
    <property type="entry name" value="Fatty_acid_hydroxylase"/>
</dbReference>
<dbReference type="EMBL" id="JADDUC010000002">
    <property type="protein sequence ID" value="KAG0136368.1"/>
    <property type="molecule type" value="Genomic_DNA"/>
</dbReference>
<evidence type="ECO:0000256" key="3">
    <source>
        <dbReference type="ARBA" id="ARBA00022989"/>
    </source>
</evidence>
<feature type="transmembrane region" description="Helical" evidence="5">
    <location>
        <begin position="208"/>
        <end position="234"/>
    </location>
</feature>
<accession>A0A835U122</accession>
<dbReference type="AlphaFoldDB" id="A0A835U122"/>